<gene>
    <name evidence="1" type="ORF">KV110_09465</name>
</gene>
<dbReference type="EMBL" id="CP078145">
    <property type="protein sequence ID" value="QXN93294.1"/>
    <property type="molecule type" value="Genomic_DNA"/>
</dbReference>
<dbReference type="Proteomes" id="UP000694257">
    <property type="component" value="Chromosome"/>
</dbReference>
<reference evidence="1 2" key="1">
    <citation type="submission" date="2021-07" db="EMBL/GenBank/DDBJ databases">
        <title>Whole Genome Sequence of Nocardia Iowensis.</title>
        <authorList>
            <person name="Lamm A."/>
            <person name="Collins-Fairclough A.M."/>
            <person name="Bunk B."/>
            <person name="Sproer C."/>
        </authorList>
    </citation>
    <scope>NUCLEOTIDE SEQUENCE [LARGE SCALE GENOMIC DNA]</scope>
    <source>
        <strain evidence="1 2">NRRL 5646</strain>
    </source>
</reference>
<proteinExistence type="predicted"/>
<keyword evidence="2" id="KW-1185">Reference proteome</keyword>
<evidence type="ECO:0000313" key="2">
    <source>
        <dbReference type="Proteomes" id="UP000694257"/>
    </source>
</evidence>
<name>A0ABX8RUH8_NOCIO</name>
<sequence length="68" mass="6728">MRRRVIQVVLVAEAVESVQAPAALLAACSPDSAVAQQHPVSWAAAGAVAPPPPAPAGPHRAACQVAAA</sequence>
<dbReference type="PROSITE" id="PS51257">
    <property type="entry name" value="PROKAR_LIPOPROTEIN"/>
    <property type="match status" value="1"/>
</dbReference>
<organism evidence="1 2">
    <name type="scientific">Nocardia iowensis</name>
    <dbReference type="NCBI Taxonomy" id="204891"/>
    <lineage>
        <taxon>Bacteria</taxon>
        <taxon>Bacillati</taxon>
        <taxon>Actinomycetota</taxon>
        <taxon>Actinomycetes</taxon>
        <taxon>Mycobacteriales</taxon>
        <taxon>Nocardiaceae</taxon>
        <taxon>Nocardia</taxon>
    </lineage>
</organism>
<accession>A0ABX8RUH8</accession>
<dbReference type="RefSeq" id="WP_218475199.1">
    <property type="nucleotide sequence ID" value="NZ_BAABJN010000001.1"/>
</dbReference>
<evidence type="ECO:0000313" key="1">
    <source>
        <dbReference type="EMBL" id="QXN93294.1"/>
    </source>
</evidence>
<evidence type="ECO:0008006" key="3">
    <source>
        <dbReference type="Google" id="ProtNLM"/>
    </source>
</evidence>
<protein>
    <recommendedName>
        <fullName evidence="3">Secreted protein</fullName>
    </recommendedName>
</protein>